<proteinExistence type="predicted"/>
<dbReference type="AlphaFoldDB" id="A0A0A9EU44"/>
<evidence type="ECO:0000313" key="1">
    <source>
        <dbReference type="EMBL" id="JAE01416.1"/>
    </source>
</evidence>
<name>A0A0A9EU44_ARUDO</name>
<organism evidence="1">
    <name type="scientific">Arundo donax</name>
    <name type="common">Giant reed</name>
    <name type="synonym">Donax arundinaceus</name>
    <dbReference type="NCBI Taxonomy" id="35708"/>
    <lineage>
        <taxon>Eukaryota</taxon>
        <taxon>Viridiplantae</taxon>
        <taxon>Streptophyta</taxon>
        <taxon>Embryophyta</taxon>
        <taxon>Tracheophyta</taxon>
        <taxon>Spermatophyta</taxon>
        <taxon>Magnoliopsida</taxon>
        <taxon>Liliopsida</taxon>
        <taxon>Poales</taxon>
        <taxon>Poaceae</taxon>
        <taxon>PACMAD clade</taxon>
        <taxon>Arundinoideae</taxon>
        <taxon>Arundineae</taxon>
        <taxon>Arundo</taxon>
    </lineage>
</organism>
<dbReference type="EMBL" id="GBRH01196480">
    <property type="protein sequence ID" value="JAE01416.1"/>
    <property type="molecule type" value="Transcribed_RNA"/>
</dbReference>
<reference evidence="1" key="2">
    <citation type="journal article" date="2015" name="Data Brief">
        <title>Shoot transcriptome of the giant reed, Arundo donax.</title>
        <authorList>
            <person name="Barrero R.A."/>
            <person name="Guerrero F.D."/>
            <person name="Moolhuijzen P."/>
            <person name="Goolsby J.A."/>
            <person name="Tidwell J."/>
            <person name="Bellgard S.E."/>
            <person name="Bellgard M.I."/>
        </authorList>
    </citation>
    <scope>NUCLEOTIDE SEQUENCE</scope>
    <source>
        <tissue evidence="1">Shoot tissue taken approximately 20 cm above the soil surface</tissue>
    </source>
</reference>
<sequence length="73" mass="8277">MYNYFGSSIYVSASSSFLHLCNICSCFYLNCIRGLVSDALGANCLLFQRHPPFAVCCRAGCRVCFPLERCHYY</sequence>
<protein>
    <submittedName>
        <fullName evidence="1">Uncharacterized protein</fullName>
    </submittedName>
</protein>
<reference evidence="1" key="1">
    <citation type="submission" date="2014-09" db="EMBL/GenBank/DDBJ databases">
        <authorList>
            <person name="Magalhaes I.L.F."/>
            <person name="Oliveira U."/>
            <person name="Santos F.R."/>
            <person name="Vidigal T.H.D.A."/>
            <person name="Brescovit A.D."/>
            <person name="Santos A.J."/>
        </authorList>
    </citation>
    <scope>NUCLEOTIDE SEQUENCE</scope>
    <source>
        <tissue evidence="1">Shoot tissue taken approximately 20 cm above the soil surface</tissue>
    </source>
</reference>
<accession>A0A0A9EU44</accession>